<dbReference type="PROSITE" id="PS51257">
    <property type="entry name" value="PROKAR_LIPOPROTEIN"/>
    <property type="match status" value="1"/>
</dbReference>
<evidence type="ECO:0000256" key="1">
    <source>
        <dbReference type="SAM" id="SignalP"/>
    </source>
</evidence>
<accession>A0A380S6P7</accession>
<proteinExistence type="predicted"/>
<keyword evidence="1" id="KW-0732">Signal</keyword>
<sequence>MNFKKAATFLLLALLSLFTSSCMDGEESVYGRVDEYGVQYSPTYMRGVVRYLKTMKPEKVKVISLDAKLNPIDSIEAALKVNDWGENIFSVVDRDYPYPVIKLVVTFPLGENEKMEFSQYVRLKESNIEVELSLPKALMSGRIETLMLEEDSTFERAEAQAVLDMRSAFNTNMDDVMSNNMTVYEYHGNTERLNGLLLYIYCRHEISDSVFYSTFNEFYKDFAKAGNVSDSLMAKSADAYLSTFMVLNDEAENIQFMSFSRDSVLGICHCDYDFFKRAYGISLALSSETFMSESEEYCKLDNEYSSYNGRTFVYDKALGFWRLQTSLEDVIGVCLFRKDSVTVNDGIRYHCEKYSGIWKEEPEE</sequence>
<dbReference type="Proteomes" id="UP000255423">
    <property type="component" value="Unassembled WGS sequence"/>
</dbReference>
<evidence type="ECO:0008006" key="4">
    <source>
        <dbReference type="Google" id="ProtNLM"/>
    </source>
</evidence>
<organism evidence="2 3">
    <name type="scientific">Fibrobacter succinogenes</name>
    <name type="common">Bacteroides succinogenes</name>
    <dbReference type="NCBI Taxonomy" id="833"/>
    <lineage>
        <taxon>Bacteria</taxon>
        <taxon>Pseudomonadati</taxon>
        <taxon>Fibrobacterota</taxon>
        <taxon>Fibrobacteria</taxon>
        <taxon>Fibrobacterales</taxon>
        <taxon>Fibrobacteraceae</taxon>
        <taxon>Fibrobacter</taxon>
    </lineage>
</organism>
<dbReference type="AlphaFoldDB" id="A0A380S6P7"/>
<dbReference type="EMBL" id="UHJL01000003">
    <property type="protein sequence ID" value="SUQ24673.1"/>
    <property type="molecule type" value="Genomic_DNA"/>
</dbReference>
<protein>
    <recommendedName>
        <fullName evidence="4">Lipoprotein</fullName>
    </recommendedName>
</protein>
<dbReference type="RefSeq" id="WP_146196762.1">
    <property type="nucleotide sequence ID" value="NZ_UHJL01000003.1"/>
</dbReference>
<evidence type="ECO:0000313" key="2">
    <source>
        <dbReference type="EMBL" id="SUQ24673.1"/>
    </source>
</evidence>
<name>A0A380S6P7_FIBSU</name>
<gene>
    <name evidence="2" type="ORF">SAMN05661053_2085</name>
</gene>
<reference evidence="2 3" key="1">
    <citation type="submission" date="2017-08" db="EMBL/GenBank/DDBJ databases">
        <authorList>
            <person name="de Groot N.N."/>
        </authorList>
    </citation>
    <scope>NUCLEOTIDE SEQUENCE [LARGE SCALE GENOMIC DNA]</scope>
    <source>
        <strain evidence="2 3">HM2</strain>
    </source>
</reference>
<evidence type="ECO:0000313" key="3">
    <source>
        <dbReference type="Proteomes" id="UP000255423"/>
    </source>
</evidence>
<feature type="signal peptide" evidence="1">
    <location>
        <begin position="1"/>
        <end position="24"/>
    </location>
</feature>
<feature type="chain" id="PRO_5016929883" description="Lipoprotein" evidence="1">
    <location>
        <begin position="25"/>
        <end position="364"/>
    </location>
</feature>